<dbReference type="InterPro" id="IPR002347">
    <property type="entry name" value="SDR_fam"/>
</dbReference>
<dbReference type="InterPro" id="IPR036291">
    <property type="entry name" value="NAD(P)-bd_dom_sf"/>
</dbReference>
<dbReference type="GO" id="GO:0016491">
    <property type="term" value="F:oxidoreductase activity"/>
    <property type="evidence" value="ECO:0007669"/>
    <property type="project" value="UniProtKB-KW"/>
</dbReference>
<dbReference type="CDD" id="cd05327">
    <property type="entry name" value="retinol-DH_like_SDR_c_like"/>
    <property type="match status" value="1"/>
</dbReference>
<evidence type="ECO:0000256" key="1">
    <source>
        <dbReference type="ARBA" id="ARBA00023002"/>
    </source>
</evidence>
<protein>
    <submittedName>
        <fullName evidence="3">Retinol dehydrogenase 13</fullName>
    </submittedName>
</protein>
<proteinExistence type="predicted"/>
<accession>A0A210Q0J9</accession>
<feature type="compositionally biased region" description="Acidic residues" evidence="2">
    <location>
        <begin position="281"/>
        <end position="291"/>
    </location>
</feature>
<comment type="caution">
    <text evidence="3">The sequence shown here is derived from an EMBL/GenBank/DDBJ whole genome shotgun (WGS) entry which is preliminary data.</text>
</comment>
<dbReference type="STRING" id="6573.A0A210Q0J9"/>
<dbReference type="SUPFAM" id="SSF51735">
    <property type="entry name" value="NAD(P)-binding Rossmann-fold domains"/>
    <property type="match status" value="1"/>
</dbReference>
<dbReference type="OrthoDB" id="191139at2759"/>
<dbReference type="PANTHER" id="PTHR43157">
    <property type="entry name" value="PHOSPHATIDYLINOSITOL-GLYCAN BIOSYNTHESIS CLASS F PROTEIN-RELATED"/>
    <property type="match status" value="1"/>
</dbReference>
<keyword evidence="1" id="KW-0560">Oxidoreductase</keyword>
<feature type="region of interest" description="Disordered" evidence="2">
    <location>
        <begin position="281"/>
        <end position="320"/>
    </location>
</feature>
<name>A0A210Q0J9_MIZYE</name>
<evidence type="ECO:0000313" key="3">
    <source>
        <dbReference type="EMBL" id="OWF42257.1"/>
    </source>
</evidence>
<dbReference type="Gene3D" id="3.40.50.720">
    <property type="entry name" value="NAD(P)-binding Rossmann-like Domain"/>
    <property type="match status" value="1"/>
</dbReference>
<dbReference type="Pfam" id="PF00106">
    <property type="entry name" value="adh_short"/>
    <property type="match status" value="1"/>
</dbReference>
<dbReference type="AlphaFoldDB" id="A0A210Q0J9"/>
<dbReference type="Proteomes" id="UP000242188">
    <property type="component" value="Unassembled WGS sequence"/>
</dbReference>
<evidence type="ECO:0000313" key="4">
    <source>
        <dbReference type="Proteomes" id="UP000242188"/>
    </source>
</evidence>
<reference evidence="3 4" key="1">
    <citation type="journal article" date="2017" name="Nat. Ecol. Evol.">
        <title>Scallop genome provides insights into evolution of bilaterian karyotype and development.</title>
        <authorList>
            <person name="Wang S."/>
            <person name="Zhang J."/>
            <person name="Jiao W."/>
            <person name="Li J."/>
            <person name="Xun X."/>
            <person name="Sun Y."/>
            <person name="Guo X."/>
            <person name="Huan P."/>
            <person name="Dong B."/>
            <person name="Zhang L."/>
            <person name="Hu X."/>
            <person name="Sun X."/>
            <person name="Wang J."/>
            <person name="Zhao C."/>
            <person name="Wang Y."/>
            <person name="Wang D."/>
            <person name="Huang X."/>
            <person name="Wang R."/>
            <person name="Lv J."/>
            <person name="Li Y."/>
            <person name="Zhang Z."/>
            <person name="Liu B."/>
            <person name="Lu W."/>
            <person name="Hui Y."/>
            <person name="Liang J."/>
            <person name="Zhou Z."/>
            <person name="Hou R."/>
            <person name="Li X."/>
            <person name="Liu Y."/>
            <person name="Li H."/>
            <person name="Ning X."/>
            <person name="Lin Y."/>
            <person name="Zhao L."/>
            <person name="Xing Q."/>
            <person name="Dou J."/>
            <person name="Li Y."/>
            <person name="Mao J."/>
            <person name="Guo H."/>
            <person name="Dou H."/>
            <person name="Li T."/>
            <person name="Mu C."/>
            <person name="Jiang W."/>
            <person name="Fu Q."/>
            <person name="Fu X."/>
            <person name="Miao Y."/>
            <person name="Liu J."/>
            <person name="Yu Q."/>
            <person name="Li R."/>
            <person name="Liao H."/>
            <person name="Li X."/>
            <person name="Kong Y."/>
            <person name="Jiang Z."/>
            <person name="Chourrout D."/>
            <person name="Li R."/>
            <person name="Bao Z."/>
        </authorList>
    </citation>
    <scope>NUCLEOTIDE SEQUENCE [LARGE SCALE GENOMIC DNA]</scope>
    <source>
        <strain evidence="3 4">PY_sf001</strain>
    </source>
</reference>
<dbReference type="PANTHER" id="PTHR43157:SF64">
    <property type="entry name" value="RETINOL DEHYDROGENASE 14"/>
    <property type="match status" value="1"/>
</dbReference>
<dbReference type="EMBL" id="NEDP02005302">
    <property type="protein sequence ID" value="OWF42257.1"/>
    <property type="molecule type" value="Genomic_DNA"/>
</dbReference>
<evidence type="ECO:0000256" key="2">
    <source>
        <dbReference type="SAM" id="MobiDB-lite"/>
    </source>
</evidence>
<keyword evidence="4" id="KW-1185">Reference proteome</keyword>
<sequence>MFALHFRYLSEGASGGLGKSTAYDLAKRGAKVILACRNMKKAEAVARAIRMKTHNDNVYAYYIDLGSLRTVKDFVQDFQKNEPKLDVLINNAAYLGPRATTEDGYERSFGVNYLGHFYLTYLLKDRLKKCAPSRIVNVCSDSYAKGKLEFEDLAMKNYDIYGAYARSKLAIARFTVEAHRCWFPDVVLAYAVHPGCVHTELLRNWPGVFGEVLRAAARFLFKTPEEGCQTIVYCAVAEGIRDQSGKMFENCKPLKTKDFVKDKAKGRQLWNKSLRLCDLDEEPDVSDDEPTPEVNNVKVTGEQDETGAQHLANPEGKKEK</sequence>
<gene>
    <name evidence="3" type="ORF">KP79_PYT16432</name>
</gene>
<organism evidence="3 4">
    <name type="scientific">Mizuhopecten yessoensis</name>
    <name type="common">Japanese scallop</name>
    <name type="synonym">Patinopecten yessoensis</name>
    <dbReference type="NCBI Taxonomy" id="6573"/>
    <lineage>
        <taxon>Eukaryota</taxon>
        <taxon>Metazoa</taxon>
        <taxon>Spiralia</taxon>
        <taxon>Lophotrochozoa</taxon>
        <taxon>Mollusca</taxon>
        <taxon>Bivalvia</taxon>
        <taxon>Autobranchia</taxon>
        <taxon>Pteriomorphia</taxon>
        <taxon>Pectinida</taxon>
        <taxon>Pectinoidea</taxon>
        <taxon>Pectinidae</taxon>
        <taxon>Mizuhopecten</taxon>
    </lineage>
</organism>